<proteinExistence type="predicted"/>
<evidence type="ECO:0000313" key="2">
    <source>
        <dbReference type="EMBL" id="WKN35768.1"/>
    </source>
</evidence>
<reference evidence="2" key="2">
    <citation type="journal article" date="2024" name="Antonie Van Leeuwenhoek">
        <title>Roseihalotalea indica gen. nov., sp. nov., a halophilic Bacteroidetes from mesopelagic Southwest Indian Ocean with higher carbohydrate metabolic potential.</title>
        <authorList>
            <person name="Chen B."/>
            <person name="Zhang M."/>
            <person name="Lin D."/>
            <person name="Ye J."/>
            <person name="Tang K."/>
        </authorList>
    </citation>
    <scope>NUCLEOTIDE SEQUENCE</scope>
    <source>
        <strain evidence="2">TK19036</strain>
    </source>
</reference>
<gene>
    <name evidence="2" type="ORF">K4G66_25705</name>
</gene>
<keyword evidence="1" id="KW-0732">Signal</keyword>
<dbReference type="AlphaFoldDB" id="A0AA49JCL7"/>
<accession>A0AA49JCL7</accession>
<feature type="signal peptide" evidence="1">
    <location>
        <begin position="1"/>
        <end position="18"/>
    </location>
</feature>
<dbReference type="EMBL" id="CP120682">
    <property type="protein sequence ID" value="WKN35768.1"/>
    <property type="molecule type" value="Genomic_DNA"/>
</dbReference>
<protein>
    <submittedName>
        <fullName evidence="2">Uncharacterized protein</fullName>
    </submittedName>
</protein>
<organism evidence="2">
    <name type="scientific">Roseihalotalea indica</name>
    <dbReference type="NCBI Taxonomy" id="2867963"/>
    <lineage>
        <taxon>Bacteria</taxon>
        <taxon>Pseudomonadati</taxon>
        <taxon>Bacteroidota</taxon>
        <taxon>Cytophagia</taxon>
        <taxon>Cytophagales</taxon>
        <taxon>Catalimonadaceae</taxon>
        <taxon>Roseihalotalea</taxon>
    </lineage>
</organism>
<reference evidence="2" key="1">
    <citation type="journal article" date="2023" name="Comput. Struct. Biotechnol. J.">
        <title>Discovery of a novel marine Bacteroidetes with a rich repertoire of carbohydrate-active enzymes.</title>
        <authorList>
            <person name="Chen B."/>
            <person name="Liu G."/>
            <person name="Chen Q."/>
            <person name="Wang H."/>
            <person name="Liu L."/>
            <person name="Tang K."/>
        </authorList>
    </citation>
    <scope>NUCLEOTIDE SEQUENCE</scope>
    <source>
        <strain evidence="2">TK19036</strain>
    </source>
</reference>
<sequence length="141" mass="15604">MMRKTTILLLFFPLALLAQQEAPFKNANQVIVLSHGSANELTVQALRTLAQESYEITYSDKEVGIINANTSITSYANLLLTITAQEGKLILTGKLYGEVWGDGVKMDVEVKGRSDNRTKAFSEMQRIGNLLGGYQTLYAEK</sequence>
<name>A0AA49JCL7_9BACT</name>
<evidence type="ECO:0000256" key="1">
    <source>
        <dbReference type="SAM" id="SignalP"/>
    </source>
</evidence>
<feature type="chain" id="PRO_5041388751" evidence="1">
    <location>
        <begin position="19"/>
        <end position="141"/>
    </location>
</feature>